<dbReference type="AlphaFoldDB" id="A0A7R7HY98"/>
<dbReference type="Pfam" id="PF03881">
    <property type="entry name" value="Fructosamin_kin"/>
    <property type="match status" value="1"/>
</dbReference>
<proteinExistence type="predicted"/>
<name>A0A7R7HY98_9ACTN</name>
<organism evidence="1 2">
    <name type="scientific">Actinocatenispora thailandica</name>
    <dbReference type="NCBI Taxonomy" id="227318"/>
    <lineage>
        <taxon>Bacteria</taxon>
        <taxon>Bacillati</taxon>
        <taxon>Actinomycetota</taxon>
        <taxon>Actinomycetes</taxon>
        <taxon>Micromonosporales</taxon>
        <taxon>Micromonosporaceae</taxon>
        <taxon>Actinocatenispora</taxon>
    </lineage>
</organism>
<dbReference type="EMBL" id="AP023355">
    <property type="protein sequence ID" value="BCJ36366.1"/>
    <property type="molecule type" value="Genomic_DNA"/>
</dbReference>
<protein>
    <recommendedName>
        <fullName evidence="3">Aminoglycoside phosphotransferase domain-containing protein</fullName>
    </recommendedName>
</protein>
<accession>A0A7R7HY98</accession>
<evidence type="ECO:0008006" key="3">
    <source>
        <dbReference type="Google" id="ProtNLM"/>
    </source>
</evidence>
<dbReference type="InterPro" id="IPR011009">
    <property type="entry name" value="Kinase-like_dom_sf"/>
</dbReference>
<evidence type="ECO:0000313" key="2">
    <source>
        <dbReference type="Proteomes" id="UP000611640"/>
    </source>
</evidence>
<dbReference type="Gene3D" id="1.10.510.10">
    <property type="entry name" value="Transferase(Phosphotransferase) domain 1"/>
    <property type="match status" value="1"/>
</dbReference>
<dbReference type="KEGG" id="atl:Athai_38690"/>
<dbReference type="SUPFAM" id="SSF56112">
    <property type="entry name" value="Protein kinase-like (PK-like)"/>
    <property type="match status" value="1"/>
</dbReference>
<sequence length="299" mass="32803">MDAATLGSVPAGCRRRLLDHYGMAVRPWLGAVPGMLAEAVRRWGVQLSRYHDAGCASVLAVGSLRGQPVIVKAWYSPQRYVRELAALRAWAPAAPRLFATAPDLHIAAMALVGGRPGGALRPAQEEQAVAASLAALHHDSPVPEHLPRLRQYIDDTVRPRIHRRRSLGADIPPQYLTTIDRTASTGSSPVLLHGDLYQDNVPFSASGQPVFLDPLPMVGTPAFDWAFWTVYYRLGRHTVSRLHLAADASRLPLAELVPWCLLLCVDGLLYYRDSGDRRAPVMAAVMHEVADYDRQGASW</sequence>
<gene>
    <name evidence="1" type="ORF">Athai_38690</name>
</gene>
<reference evidence="1 2" key="1">
    <citation type="submission" date="2020-08" db="EMBL/GenBank/DDBJ databases">
        <title>Whole genome shotgun sequence of Actinocatenispora thailandica NBRC 105041.</title>
        <authorList>
            <person name="Komaki H."/>
            <person name="Tamura T."/>
        </authorList>
    </citation>
    <scope>NUCLEOTIDE SEQUENCE [LARGE SCALE GENOMIC DNA]</scope>
    <source>
        <strain evidence="1 2">NBRC 105041</strain>
    </source>
</reference>
<dbReference type="InterPro" id="IPR016477">
    <property type="entry name" value="Fructo-/Ketosamine-3-kinase"/>
</dbReference>
<dbReference type="RefSeq" id="WP_203962754.1">
    <property type="nucleotide sequence ID" value="NZ_AP023355.1"/>
</dbReference>
<keyword evidence="2" id="KW-1185">Reference proteome</keyword>
<dbReference type="Proteomes" id="UP000611640">
    <property type="component" value="Chromosome"/>
</dbReference>
<evidence type="ECO:0000313" key="1">
    <source>
        <dbReference type="EMBL" id="BCJ36366.1"/>
    </source>
</evidence>